<dbReference type="STRING" id="351605.Gura_3212"/>
<reference evidence="1 2" key="1">
    <citation type="submission" date="2007-05" db="EMBL/GenBank/DDBJ databases">
        <title>Complete sequence of Geobacter uraniireducens Rf4.</title>
        <authorList>
            <consortium name="US DOE Joint Genome Institute"/>
            <person name="Copeland A."/>
            <person name="Lucas S."/>
            <person name="Lapidus A."/>
            <person name="Barry K."/>
            <person name="Detter J.C."/>
            <person name="Glavina del Rio T."/>
            <person name="Hammon N."/>
            <person name="Israni S."/>
            <person name="Dalin E."/>
            <person name="Tice H."/>
            <person name="Pitluck S."/>
            <person name="Chertkov O."/>
            <person name="Brettin T."/>
            <person name="Bruce D."/>
            <person name="Han C."/>
            <person name="Schmutz J."/>
            <person name="Larimer F."/>
            <person name="Land M."/>
            <person name="Hauser L."/>
            <person name="Kyrpides N."/>
            <person name="Mikhailova N."/>
            <person name="Shelobolina E."/>
            <person name="Aklujkar M."/>
            <person name="Lovley D."/>
            <person name="Richardson P."/>
        </authorList>
    </citation>
    <scope>NUCLEOTIDE SEQUENCE [LARGE SCALE GENOMIC DNA]</scope>
    <source>
        <strain evidence="1 2">Rf4</strain>
    </source>
</reference>
<dbReference type="PANTHER" id="PTHR38471:SF2">
    <property type="entry name" value="FOUR HELIX BUNDLE PROTEIN"/>
    <property type="match status" value="1"/>
</dbReference>
<dbReference type="SUPFAM" id="SSF158446">
    <property type="entry name" value="IVS-encoded protein-like"/>
    <property type="match status" value="1"/>
</dbReference>
<dbReference type="KEGG" id="gur:Gura_3212"/>
<keyword evidence="1" id="KW-0689">Ribosomal protein</keyword>
<keyword evidence="1" id="KW-0687">Ribonucleoprotein</keyword>
<dbReference type="AlphaFoldDB" id="A5G6F5"/>
<dbReference type="CDD" id="cd16377">
    <property type="entry name" value="23S_rRNA_IVP_like"/>
    <property type="match status" value="1"/>
</dbReference>
<dbReference type="HOGENOM" id="CLU_129874_0_0_7"/>
<dbReference type="Proteomes" id="UP000006695">
    <property type="component" value="Chromosome"/>
</dbReference>
<protein>
    <submittedName>
        <fullName evidence="1">S23 ribosomal protein</fullName>
    </submittedName>
</protein>
<dbReference type="Pfam" id="PF05635">
    <property type="entry name" value="23S_rRNA_IVP"/>
    <property type="match status" value="1"/>
</dbReference>
<organism evidence="1 2">
    <name type="scientific">Geotalea uraniireducens (strain Rf4)</name>
    <name type="common">Geobacter uraniireducens</name>
    <dbReference type="NCBI Taxonomy" id="351605"/>
    <lineage>
        <taxon>Bacteria</taxon>
        <taxon>Pseudomonadati</taxon>
        <taxon>Thermodesulfobacteriota</taxon>
        <taxon>Desulfuromonadia</taxon>
        <taxon>Geobacterales</taxon>
        <taxon>Geobacteraceae</taxon>
        <taxon>Geotalea</taxon>
    </lineage>
</organism>
<evidence type="ECO:0000313" key="2">
    <source>
        <dbReference type="Proteomes" id="UP000006695"/>
    </source>
</evidence>
<accession>A5G6F5</accession>
<keyword evidence="2" id="KW-1185">Reference proteome</keyword>
<evidence type="ECO:0000313" key="1">
    <source>
        <dbReference type="EMBL" id="ABQ27373.1"/>
    </source>
</evidence>
<dbReference type="EMBL" id="CP000698">
    <property type="protein sequence ID" value="ABQ27373.1"/>
    <property type="molecule type" value="Genomic_DNA"/>
</dbReference>
<dbReference type="Gene3D" id="1.20.1440.60">
    <property type="entry name" value="23S rRNA-intervening sequence"/>
    <property type="match status" value="1"/>
</dbReference>
<dbReference type="NCBIfam" id="TIGR02436">
    <property type="entry name" value="four helix bundle protein"/>
    <property type="match status" value="1"/>
</dbReference>
<dbReference type="GO" id="GO:0005840">
    <property type="term" value="C:ribosome"/>
    <property type="evidence" value="ECO:0007669"/>
    <property type="project" value="UniProtKB-KW"/>
</dbReference>
<proteinExistence type="predicted"/>
<name>A5G6F5_GEOUR</name>
<dbReference type="PANTHER" id="PTHR38471">
    <property type="entry name" value="FOUR HELIX BUNDLE PROTEIN"/>
    <property type="match status" value="1"/>
</dbReference>
<gene>
    <name evidence="1" type="ordered locus">Gura_3212</name>
</gene>
<sequence>MGEWVKINRFEDIESWKEARLLVADVYKLSCCNDRGFNGQIQRAAISVMSNIAEGFERGSNREFTQYLIIARGSAAEVKSLAYAGMDIGYISTDAFRTVFGRCTKIIGLLNGFISFLKKSDRKK</sequence>
<dbReference type="InterPro" id="IPR036583">
    <property type="entry name" value="23S_rRNA_IVS_sf"/>
</dbReference>
<dbReference type="InterPro" id="IPR012657">
    <property type="entry name" value="23S_rRNA-intervening_sequence"/>
</dbReference>